<protein>
    <submittedName>
        <fullName evidence="2">Uncharacterized protein</fullName>
    </submittedName>
</protein>
<evidence type="ECO:0000313" key="2">
    <source>
        <dbReference type="EMBL" id="RUS57312.1"/>
    </source>
</evidence>
<accession>A0A433RVJ6</accession>
<keyword evidence="3" id="KW-1185">Reference proteome</keyword>
<keyword evidence="1" id="KW-0472">Membrane</keyword>
<proteinExistence type="predicted"/>
<comment type="caution">
    <text evidence="2">The sequence shown here is derived from an EMBL/GenBank/DDBJ whole genome shotgun (WGS) entry which is preliminary data.</text>
</comment>
<evidence type="ECO:0000256" key="1">
    <source>
        <dbReference type="SAM" id="Phobius"/>
    </source>
</evidence>
<organism evidence="2 3">
    <name type="scientific">Candidatus Kurthia intestinigallinarum</name>
    <dbReference type="NCBI Taxonomy" id="1562256"/>
    <lineage>
        <taxon>Bacteria</taxon>
        <taxon>Bacillati</taxon>
        <taxon>Bacillota</taxon>
        <taxon>Bacilli</taxon>
        <taxon>Bacillales</taxon>
        <taxon>Caryophanaceae</taxon>
        <taxon>Kurthia</taxon>
    </lineage>
</organism>
<dbReference type="EMBL" id="JTFC01000026">
    <property type="protein sequence ID" value="RUS57312.1"/>
    <property type="molecule type" value="Genomic_DNA"/>
</dbReference>
<feature type="transmembrane region" description="Helical" evidence="1">
    <location>
        <begin position="77"/>
        <end position="101"/>
    </location>
</feature>
<gene>
    <name evidence="2" type="ORF">QI30_06960</name>
</gene>
<name>A0A433RVJ6_9BACL</name>
<keyword evidence="1" id="KW-1133">Transmembrane helix</keyword>
<evidence type="ECO:0000313" key="3">
    <source>
        <dbReference type="Proteomes" id="UP000288623"/>
    </source>
</evidence>
<sequence length="261" mass="29792">MNKQKSIHHQESTMLTSDEQIKRAATSLHSVWLQLILSFGLIFYAAICPLLFAFFMSGNTYGHKIMQAMHYAWTTRWTSILLGLFIVAGVYLFADALRVLYKNSIRTRQSREKQELPKEPKPTKKDASVPLMIMRASLENCTHEQALEALIFYLEQIGFNDIEKPPSEDYGVHLIANSNEGRFAFMLGGVTQILTMTEIENFATGRAYFECRDALCIATSNATKDTKRRANELFVPYIDAAHYSEELSKYFTSIRSKDAFV</sequence>
<dbReference type="RefSeq" id="WP_126990213.1">
    <property type="nucleotide sequence ID" value="NZ_JTFC01000026.1"/>
</dbReference>
<dbReference type="AlphaFoldDB" id="A0A433RVJ6"/>
<dbReference type="Proteomes" id="UP000288623">
    <property type="component" value="Unassembled WGS sequence"/>
</dbReference>
<keyword evidence="1" id="KW-0812">Transmembrane</keyword>
<dbReference type="OrthoDB" id="2455919at2"/>
<feature type="transmembrane region" description="Helical" evidence="1">
    <location>
        <begin position="31"/>
        <end position="57"/>
    </location>
</feature>
<reference evidence="2 3" key="1">
    <citation type="submission" date="2014-11" db="EMBL/GenBank/DDBJ databases">
        <title>Genome sequence and analysis of novel Kurthia sp.</title>
        <authorList>
            <person name="Lawson J.N."/>
            <person name="Gonzalez J.E."/>
            <person name="Rinauldi L."/>
            <person name="Xuan Z."/>
            <person name="Firman A."/>
            <person name="Shaddox L."/>
            <person name="Trudeau A."/>
            <person name="Shah S."/>
            <person name="Reiman D."/>
        </authorList>
    </citation>
    <scope>NUCLEOTIDE SEQUENCE [LARGE SCALE GENOMIC DNA]</scope>
    <source>
        <strain evidence="2 3">3B1D</strain>
    </source>
</reference>